<protein>
    <submittedName>
        <fullName evidence="3">DNA polymerase III subunit delta</fullName>
        <ecNumber evidence="3">2.7.7.7</ecNumber>
    </submittedName>
</protein>
<feature type="region of interest" description="Disordered" evidence="1">
    <location>
        <begin position="1"/>
        <end position="33"/>
    </location>
</feature>
<keyword evidence="3" id="KW-0808">Transferase</keyword>
<dbReference type="Proteomes" id="UP001224412">
    <property type="component" value="Unassembled WGS sequence"/>
</dbReference>
<feature type="region of interest" description="Disordered" evidence="1">
    <location>
        <begin position="341"/>
        <end position="366"/>
    </location>
</feature>
<evidence type="ECO:0000259" key="2">
    <source>
        <dbReference type="SMART" id="SM00382"/>
    </source>
</evidence>
<dbReference type="InterPro" id="IPR004622">
    <property type="entry name" value="DNA_pol_HolB"/>
</dbReference>
<dbReference type="SMART" id="SM00382">
    <property type="entry name" value="AAA"/>
    <property type="match status" value="1"/>
</dbReference>
<evidence type="ECO:0000313" key="4">
    <source>
        <dbReference type="Proteomes" id="UP001224412"/>
    </source>
</evidence>
<comment type="caution">
    <text evidence="3">The sequence shown here is derived from an EMBL/GenBank/DDBJ whole genome shotgun (WGS) entry which is preliminary data.</text>
</comment>
<keyword evidence="3" id="KW-0548">Nucleotidyltransferase</keyword>
<dbReference type="EMBL" id="JASNVH010000001">
    <property type="protein sequence ID" value="MDK4306031.1"/>
    <property type="molecule type" value="Genomic_DNA"/>
</dbReference>
<dbReference type="PANTHER" id="PTHR11669">
    <property type="entry name" value="REPLICATION FACTOR C / DNA POLYMERASE III GAMMA-TAU SUBUNIT"/>
    <property type="match status" value="1"/>
</dbReference>
<dbReference type="InterPro" id="IPR050238">
    <property type="entry name" value="DNA_Rep/Repair_Clamp_Loader"/>
</dbReference>
<feature type="domain" description="AAA+ ATPase" evidence="2">
    <location>
        <begin position="98"/>
        <end position="243"/>
    </location>
</feature>
<dbReference type="GO" id="GO:0006261">
    <property type="term" value="P:DNA-templated DNA replication"/>
    <property type="evidence" value="ECO:0007669"/>
    <property type="project" value="TreeGrafter"/>
</dbReference>
<organism evidence="3 4">
    <name type="scientific">Corynebacterium pseudodiphtheriticum</name>
    <dbReference type="NCBI Taxonomy" id="37637"/>
    <lineage>
        <taxon>Bacteria</taxon>
        <taxon>Bacillati</taxon>
        <taxon>Actinomycetota</taxon>
        <taxon>Actinomycetes</taxon>
        <taxon>Mycobacteriales</taxon>
        <taxon>Corynebacteriaceae</taxon>
        <taxon>Corynebacterium</taxon>
    </lineage>
</organism>
<dbReference type="RefSeq" id="WP_284588682.1">
    <property type="nucleotide sequence ID" value="NZ_JASNUC010000001.1"/>
</dbReference>
<proteinExistence type="predicted"/>
<dbReference type="AlphaFoldDB" id="A0AAP4BNA0"/>
<dbReference type="InterPro" id="IPR003593">
    <property type="entry name" value="AAA+_ATPase"/>
</dbReference>
<reference evidence="3" key="1">
    <citation type="submission" date="2023-05" db="EMBL/GenBank/DDBJ databases">
        <title>Metabolic capabilities are highly conserved among human nasal-associated Corynebacterium species in pangenomic analyses.</title>
        <authorList>
            <person name="Tran T.H."/>
            <person name="Roberts A.Q."/>
            <person name="Escapa I.F."/>
            <person name="Gao W."/>
            <person name="Conlan S."/>
            <person name="Kong H."/>
            <person name="Segre J.A."/>
            <person name="Kelly M.S."/>
            <person name="Lemon K.P."/>
        </authorList>
    </citation>
    <scope>NUCLEOTIDE SEQUENCE</scope>
    <source>
        <strain evidence="3">KPL2773</strain>
    </source>
</reference>
<dbReference type="SUPFAM" id="SSF52540">
    <property type="entry name" value="P-loop containing nucleoside triphosphate hydrolases"/>
    <property type="match status" value="1"/>
</dbReference>
<dbReference type="InterPro" id="IPR027417">
    <property type="entry name" value="P-loop_NTPase"/>
</dbReference>
<dbReference type="EC" id="2.7.7.7" evidence="3"/>
<feature type="compositionally biased region" description="Low complexity" evidence="1">
    <location>
        <begin position="1"/>
        <end position="32"/>
    </location>
</feature>
<dbReference type="Pfam" id="PF13177">
    <property type="entry name" value="DNA_pol3_delta2"/>
    <property type="match status" value="1"/>
</dbReference>
<dbReference type="GO" id="GO:0003887">
    <property type="term" value="F:DNA-directed DNA polymerase activity"/>
    <property type="evidence" value="ECO:0007669"/>
    <property type="project" value="UniProtKB-EC"/>
</dbReference>
<dbReference type="PANTHER" id="PTHR11669:SF8">
    <property type="entry name" value="DNA POLYMERASE III SUBUNIT DELTA"/>
    <property type="match status" value="1"/>
</dbReference>
<evidence type="ECO:0000313" key="3">
    <source>
        <dbReference type="EMBL" id="MDK4306031.1"/>
    </source>
</evidence>
<dbReference type="GO" id="GO:0008408">
    <property type="term" value="F:3'-5' exonuclease activity"/>
    <property type="evidence" value="ECO:0007669"/>
    <property type="project" value="InterPro"/>
</dbReference>
<dbReference type="NCBIfam" id="NF005926">
    <property type="entry name" value="PRK07940.1"/>
    <property type="match status" value="1"/>
</dbReference>
<gene>
    <name evidence="3" type="ORF">QPX42_00430</name>
</gene>
<dbReference type="NCBIfam" id="TIGR00678">
    <property type="entry name" value="holB"/>
    <property type="match status" value="1"/>
</dbReference>
<name>A0AAP4BNA0_9CORY</name>
<accession>A0AAP4BNA0</accession>
<sequence length="461" mass="49280">MSYTRAATATDDTPATATPAPSATTGADSAPSVTIADRLRDHPRVQETIMAAARAAARTRSRSGVDSGAVLADGAAAGASTQPQSQTQIETRAQAHAMSHAWLFTGPPGAGRSTTALNFAAALLCETSGAYGCGECQACRTAMTGKHTDVVHVVPQELSIGVDFVREKVVASAAKRPTVGAWRVVIFEDADRLTDGAANALLKTIEEPPAHTVIILCAPSTDPEDFPQTLRSRCRHLYVPALPVETIVQMLVDEGASENHARLAAHTSLRHVGRARKLVNTPAIQQRRAQAINLAEAIFHESGGFQAVGRLVKAVEKEAKESYAEADEAEKERLRNALGMGAKGKGTQKSVSGGAGDLRELEKQQKKRQTRRLRDVLDLALVDLAGIYRDALMVKLGAEVDLTHPDFQPLASELAEHLDEAGLVECQDAISHYRELLGFNVSPQIAFDGLVGRLRCAYRVH</sequence>
<evidence type="ECO:0000256" key="1">
    <source>
        <dbReference type="SAM" id="MobiDB-lite"/>
    </source>
</evidence>
<dbReference type="Gene3D" id="3.40.50.300">
    <property type="entry name" value="P-loop containing nucleotide triphosphate hydrolases"/>
    <property type="match status" value="1"/>
</dbReference>